<feature type="transmembrane region" description="Helical" evidence="2">
    <location>
        <begin position="38"/>
        <end position="63"/>
    </location>
</feature>
<reference evidence="3" key="1">
    <citation type="submission" date="2014-11" db="EMBL/GenBank/DDBJ databases">
        <authorList>
            <person name="Otto D Thomas"/>
            <person name="Naeem Raeece"/>
        </authorList>
    </citation>
    <scope>NUCLEOTIDE SEQUENCE</scope>
</reference>
<feature type="compositionally biased region" description="Pro residues" evidence="1">
    <location>
        <begin position="234"/>
        <end position="245"/>
    </location>
</feature>
<evidence type="ECO:0000256" key="1">
    <source>
        <dbReference type="SAM" id="MobiDB-lite"/>
    </source>
</evidence>
<gene>
    <name evidence="3" type="ORF">Cvel_4272</name>
</gene>
<organism evidence="3">
    <name type="scientific">Chromera velia CCMP2878</name>
    <dbReference type="NCBI Taxonomy" id="1169474"/>
    <lineage>
        <taxon>Eukaryota</taxon>
        <taxon>Sar</taxon>
        <taxon>Alveolata</taxon>
        <taxon>Colpodellida</taxon>
        <taxon>Chromeraceae</taxon>
        <taxon>Chromera</taxon>
    </lineage>
</organism>
<keyword evidence="2" id="KW-1133">Transmembrane helix</keyword>
<name>A0A0G4G7X1_9ALVE</name>
<keyword evidence="2" id="KW-0472">Membrane</keyword>
<feature type="region of interest" description="Disordered" evidence="1">
    <location>
        <begin position="412"/>
        <end position="466"/>
    </location>
</feature>
<feature type="region of interest" description="Disordered" evidence="1">
    <location>
        <begin position="211"/>
        <end position="374"/>
    </location>
</feature>
<feature type="compositionally biased region" description="Acidic residues" evidence="1">
    <location>
        <begin position="253"/>
        <end position="266"/>
    </location>
</feature>
<evidence type="ECO:0000313" key="3">
    <source>
        <dbReference type="EMBL" id="CEM24508.1"/>
    </source>
</evidence>
<feature type="transmembrane region" description="Helical" evidence="2">
    <location>
        <begin position="69"/>
        <end position="89"/>
    </location>
</feature>
<proteinExistence type="predicted"/>
<dbReference type="VEuPathDB" id="CryptoDB:Cvel_4272"/>
<dbReference type="EMBL" id="CDMZ01000948">
    <property type="protein sequence ID" value="CEM24508.1"/>
    <property type="molecule type" value="Genomic_DNA"/>
</dbReference>
<dbReference type="AlphaFoldDB" id="A0A0G4G7X1"/>
<keyword evidence="2" id="KW-0812">Transmembrane</keyword>
<accession>A0A0G4G7X1</accession>
<feature type="compositionally biased region" description="Basic and acidic residues" evidence="1">
    <location>
        <begin position="267"/>
        <end position="299"/>
    </location>
</feature>
<protein>
    <submittedName>
        <fullName evidence="3">Uncharacterized protein</fullName>
    </submittedName>
</protein>
<sequence>MSAPSMNSSEPPTVLRQRMVQSRAFLQRIPVFLQEVSLYSWFSISLLLYISASLALLCVAVTHKEPDDTGGLVVVTFLWASGGNVLNLMTHYRHGKLGLWTSEQKRYTSPQTSEELRNLRCVYLMQDGFDIFTAAVTSVVCILFGGMIGAIGTGPWKFNGCISKGCSVEVTWSILTGVAYFLSFLLLVVHWREQRVEYRQKMSELKEIEDAAQTEEGGAQSKKSHQGAGAFPSRLPPCPTPPHLLPGPVAAQEVEEAQAAEQEQEDEPRAELSDGQEEGKKDEATSSCPDESRRSVEEERAQEDDSISIPPSESEQAGEESCLDTSRAHDEKGSAEIGLKPIMSSRVFAPPPRLTVRPPSVSVSDRIHPEVNNKTIQIPPAAVVVQKPKPCEVRQPGSDNLSSIVFIDTPRSDDLQPLYSSSQGDGCDEETAPVSLTETASLPGKEWVLCPPGRTGKMKGKGKETL</sequence>
<evidence type="ECO:0000256" key="2">
    <source>
        <dbReference type="SAM" id="Phobius"/>
    </source>
</evidence>
<feature type="transmembrane region" description="Helical" evidence="2">
    <location>
        <begin position="172"/>
        <end position="191"/>
    </location>
</feature>
<feature type="transmembrane region" description="Helical" evidence="2">
    <location>
        <begin position="129"/>
        <end position="152"/>
    </location>
</feature>